<feature type="chain" id="PRO_5046703964" evidence="3">
    <location>
        <begin position="21"/>
        <end position="373"/>
    </location>
</feature>
<sequence length="373" mass="40472">MKRVLLPALLCLSLGAPVWAASGVDTLRSEARTARSQVRDLRDRQQLLRAELNTLAGHIEQLKAEQKGRLVAGSELETALRKSQELSGQLTGLAQSLAGAETDAERRNLALHTALSDELTRVRAAWDATSDREARARLIARMRDLRTERDALRSALPASQMPALVRRESSDDPEDLLEQADTLRDSEDKVRQRLQALRSRITEIREERELDRRMSDFLGEESMFDEQDRQLRVRFDSSTRSISVEASQRSGGGLFSRSPQESFAPGGSVGDIPSPAPPPGGGEPSPGAPGGGGGGGTTSPDTGGGLSPGEYHAPVYRASDSRPQVGTVRAQALASGNPEDLRSLESEAARLESLARELDARADSLERKARELR</sequence>
<evidence type="ECO:0000313" key="4">
    <source>
        <dbReference type="EMBL" id="MCY1074866.1"/>
    </source>
</evidence>
<evidence type="ECO:0000256" key="2">
    <source>
        <dbReference type="SAM" id="MobiDB-lite"/>
    </source>
</evidence>
<dbReference type="EMBL" id="JAPNKA010000001">
    <property type="protein sequence ID" value="MCY1074866.1"/>
    <property type="molecule type" value="Genomic_DNA"/>
</dbReference>
<keyword evidence="5" id="KW-1185">Reference proteome</keyword>
<dbReference type="Proteomes" id="UP001207654">
    <property type="component" value="Unassembled WGS sequence"/>
</dbReference>
<feature type="compositionally biased region" description="Gly residues" evidence="2">
    <location>
        <begin position="282"/>
        <end position="307"/>
    </location>
</feature>
<feature type="region of interest" description="Disordered" evidence="2">
    <location>
        <begin position="157"/>
        <end position="184"/>
    </location>
</feature>
<gene>
    <name evidence="4" type="ORF">OV287_10225</name>
</gene>
<feature type="coiled-coil region" evidence="1">
    <location>
        <begin position="341"/>
        <end position="368"/>
    </location>
</feature>
<name>A0ABT3ZZM9_9BACT</name>
<feature type="signal peptide" evidence="3">
    <location>
        <begin position="1"/>
        <end position="20"/>
    </location>
</feature>
<evidence type="ECO:0000313" key="5">
    <source>
        <dbReference type="Proteomes" id="UP001207654"/>
    </source>
</evidence>
<accession>A0ABT3ZZM9</accession>
<feature type="compositionally biased region" description="Polar residues" evidence="2">
    <location>
        <begin position="239"/>
        <end position="249"/>
    </location>
</feature>
<evidence type="ECO:0000256" key="1">
    <source>
        <dbReference type="SAM" id="Coils"/>
    </source>
</evidence>
<evidence type="ECO:0000256" key="3">
    <source>
        <dbReference type="SAM" id="SignalP"/>
    </source>
</evidence>
<keyword evidence="3" id="KW-0732">Signal</keyword>
<organism evidence="4 5">
    <name type="scientific">Archangium lansingense</name>
    <dbReference type="NCBI Taxonomy" id="2995310"/>
    <lineage>
        <taxon>Bacteria</taxon>
        <taxon>Pseudomonadati</taxon>
        <taxon>Myxococcota</taxon>
        <taxon>Myxococcia</taxon>
        <taxon>Myxococcales</taxon>
        <taxon>Cystobacterineae</taxon>
        <taxon>Archangiaceae</taxon>
        <taxon>Archangium</taxon>
    </lineage>
</organism>
<comment type="caution">
    <text evidence="4">The sequence shown here is derived from an EMBL/GenBank/DDBJ whole genome shotgun (WGS) entry which is preliminary data.</text>
</comment>
<dbReference type="RefSeq" id="WP_267533821.1">
    <property type="nucleotide sequence ID" value="NZ_JAPNKA010000001.1"/>
</dbReference>
<protein>
    <submittedName>
        <fullName evidence="4">TetR family transcriptional regulator</fullName>
    </submittedName>
</protein>
<proteinExistence type="predicted"/>
<feature type="coiled-coil region" evidence="1">
    <location>
        <begin position="24"/>
        <end position="65"/>
    </location>
</feature>
<keyword evidence="1" id="KW-0175">Coiled coil</keyword>
<feature type="region of interest" description="Disordered" evidence="2">
    <location>
        <begin position="239"/>
        <end position="341"/>
    </location>
</feature>
<reference evidence="4 5" key="1">
    <citation type="submission" date="2022-11" db="EMBL/GenBank/DDBJ databases">
        <title>Minimal conservation of predation-associated metabolite biosynthetic gene clusters underscores biosynthetic potential of Myxococcota including descriptions for ten novel species: Archangium lansinium sp. nov., Myxococcus landrumus sp. nov., Nannocystis bai.</title>
        <authorList>
            <person name="Ahearne A."/>
            <person name="Stevens C."/>
            <person name="Phillips K."/>
        </authorList>
    </citation>
    <scope>NUCLEOTIDE SEQUENCE [LARGE SCALE GENOMIC DNA]</scope>
    <source>
        <strain evidence="4 5">MIWBW</strain>
    </source>
</reference>